<gene>
    <name evidence="1" type="ORF">P5633_12600</name>
</gene>
<reference evidence="1" key="1">
    <citation type="submission" date="2025-02" db="EMBL/GenBank/DDBJ databases">
        <title>Complete genome sequences of 52 Bacillus and Priestia strains isolated from West-African fermentations and 26 reference strains from the DSMZ collection.</title>
        <authorList>
            <person name="Wiedenbein E.S."/>
            <person name="Canoy T.S."/>
            <person name="Hui Y."/>
            <person name="Parkouda C."/>
            <person name="Dawende C."/>
            <person name="Ametefe E."/>
            <person name="Jespersen L."/>
            <person name="Nielsen D.S."/>
        </authorList>
    </citation>
    <scope>NUCLEOTIDE SEQUENCE</scope>
    <source>
        <strain evidence="1">PRO56</strain>
    </source>
</reference>
<sequence>MTDKCKVTVIGSFITEEGRRRIAKAERVVKQNPTVNIEVVTIREEVTKYLKQPIQETDWLEEYLEYFREAIHTVDKVIILTQMPTVALGWVMGYAWAWGKPMLLIVPEPLNLMGFNAIDSITATLKSINDLKKYDFKEMPYIYEGAEVSAL</sequence>
<dbReference type="SUPFAM" id="SSF52309">
    <property type="entry name" value="N-(deoxy)ribosyltransferase-like"/>
    <property type="match status" value="1"/>
</dbReference>
<accession>A0AAX3RJH6</accession>
<proteinExistence type="predicted"/>
<dbReference type="AlphaFoldDB" id="A0AAX3RJH6"/>
<evidence type="ECO:0000313" key="1">
    <source>
        <dbReference type="EMBL" id="WEY83277.1"/>
    </source>
</evidence>
<dbReference type="EMBL" id="CP120576">
    <property type="protein sequence ID" value="WEY83277.1"/>
    <property type="molecule type" value="Genomic_DNA"/>
</dbReference>
<organism evidence="1 2">
    <name type="scientific">Bacillus subtilis</name>
    <dbReference type="NCBI Taxonomy" id="1423"/>
    <lineage>
        <taxon>Bacteria</taxon>
        <taxon>Bacillati</taxon>
        <taxon>Bacillota</taxon>
        <taxon>Bacilli</taxon>
        <taxon>Bacillales</taxon>
        <taxon>Bacillaceae</taxon>
        <taxon>Bacillus</taxon>
    </lineage>
</organism>
<dbReference type="Gene3D" id="3.40.50.450">
    <property type="match status" value="1"/>
</dbReference>
<dbReference type="Proteomes" id="UP001214898">
    <property type="component" value="Chromosome"/>
</dbReference>
<name>A0AAX3RJH6_BACIU</name>
<protein>
    <submittedName>
        <fullName evidence="1">Uncharacterized protein</fullName>
    </submittedName>
</protein>
<evidence type="ECO:0000313" key="2">
    <source>
        <dbReference type="Proteomes" id="UP001214898"/>
    </source>
</evidence>